<proteinExistence type="predicted"/>
<dbReference type="AlphaFoldDB" id="A0AAW1X4Z8"/>
<dbReference type="EMBL" id="JBEDUW010000004">
    <property type="protein sequence ID" value="KAK9931865.1"/>
    <property type="molecule type" value="Genomic_DNA"/>
</dbReference>
<organism evidence="1 2">
    <name type="scientific">Rubus argutus</name>
    <name type="common">Southern blackberry</name>
    <dbReference type="NCBI Taxonomy" id="59490"/>
    <lineage>
        <taxon>Eukaryota</taxon>
        <taxon>Viridiplantae</taxon>
        <taxon>Streptophyta</taxon>
        <taxon>Embryophyta</taxon>
        <taxon>Tracheophyta</taxon>
        <taxon>Spermatophyta</taxon>
        <taxon>Magnoliopsida</taxon>
        <taxon>eudicotyledons</taxon>
        <taxon>Gunneridae</taxon>
        <taxon>Pentapetalae</taxon>
        <taxon>rosids</taxon>
        <taxon>fabids</taxon>
        <taxon>Rosales</taxon>
        <taxon>Rosaceae</taxon>
        <taxon>Rosoideae</taxon>
        <taxon>Rosoideae incertae sedis</taxon>
        <taxon>Rubus</taxon>
    </lineage>
</organism>
<comment type="caution">
    <text evidence="1">The sequence shown here is derived from an EMBL/GenBank/DDBJ whole genome shotgun (WGS) entry which is preliminary data.</text>
</comment>
<name>A0AAW1X4Z8_RUBAR</name>
<evidence type="ECO:0000313" key="2">
    <source>
        <dbReference type="Proteomes" id="UP001457282"/>
    </source>
</evidence>
<evidence type="ECO:0000313" key="1">
    <source>
        <dbReference type="EMBL" id="KAK9931865.1"/>
    </source>
</evidence>
<gene>
    <name evidence="1" type="ORF">M0R45_019121</name>
</gene>
<reference evidence="1 2" key="1">
    <citation type="journal article" date="2023" name="G3 (Bethesda)">
        <title>A chromosome-length genome assembly and annotation of blackberry (Rubus argutus, cv. 'Hillquist').</title>
        <authorList>
            <person name="Bruna T."/>
            <person name="Aryal R."/>
            <person name="Dudchenko O."/>
            <person name="Sargent D.J."/>
            <person name="Mead D."/>
            <person name="Buti M."/>
            <person name="Cavallini A."/>
            <person name="Hytonen T."/>
            <person name="Andres J."/>
            <person name="Pham M."/>
            <person name="Weisz D."/>
            <person name="Mascagni F."/>
            <person name="Usai G."/>
            <person name="Natali L."/>
            <person name="Bassil N."/>
            <person name="Fernandez G.E."/>
            <person name="Lomsadze A."/>
            <person name="Armour M."/>
            <person name="Olukolu B."/>
            <person name="Poorten T."/>
            <person name="Britton C."/>
            <person name="Davik J."/>
            <person name="Ashrafi H."/>
            <person name="Aiden E.L."/>
            <person name="Borodovsky M."/>
            <person name="Worthington M."/>
        </authorList>
    </citation>
    <scope>NUCLEOTIDE SEQUENCE [LARGE SCALE GENOMIC DNA]</scope>
    <source>
        <strain evidence="1">PI 553951</strain>
    </source>
</reference>
<accession>A0AAW1X4Z8</accession>
<keyword evidence="2" id="KW-1185">Reference proteome</keyword>
<dbReference type="Proteomes" id="UP001457282">
    <property type="component" value="Unassembled WGS sequence"/>
</dbReference>
<sequence>MPSPQSPRRLRRAARNLAVLPAPCLPCCAASSLTITEPSLAVPSPKLLLQLPCLPAPHGLTKKPSPQPPHKTATVPLASLAVAAKRR</sequence>
<protein>
    <recommendedName>
        <fullName evidence="3">Secreted protein</fullName>
    </recommendedName>
</protein>
<evidence type="ECO:0008006" key="3">
    <source>
        <dbReference type="Google" id="ProtNLM"/>
    </source>
</evidence>